<keyword evidence="4" id="KW-0067">ATP-binding</keyword>
<evidence type="ECO:0000259" key="5">
    <source>
        <dbReference type="PROSITE" id="PS50893"/>
    </source>
</evidence>
<dbReference type="RefSeq" id="WP_067992552.1">
    <property type="nucleotide sequence ID" value="NZ_CP015596.1"/>
</dbReference>
<accession>A0A172UIQ3</accession>
<dbReference type="InterPro" id="IPR003593">
    <property type="entry name" value="AAA+_ATPase"/>
</dbReference>
<evidence type="ECO:0000256" key="4">
    <source>
        <dbReference type="ARBA" id="ARBA00022840"/>
    </source>
</evidence>
<dbReference type="Proteomes" id="UP000077143">
    <property type="component" value="Chromosome"/>
</dbReference>
<dbReference type="AlphaFoldDB" id="A0A172UIQ3"/>
<evidence type="ECO:0000313" key="6">
    <source>
        <dbReference type="EMBL" id="ANE79037.1"/>
    </source>
</evidence>
<dbReference type="SMART" id="SM00382">
    <property type="entry name" value="AAA"/>
    <property type="match status" value="1"/>
</dbReference>
<dbReference type="STRING" id="1682113.A7U43_06600"/>
<dbReference type="GO" id="GO:0005524">
    <property type="term" value="F:ATP binding"/>
    <property type="evidence" value="ECO:0007669"/>
    <property type="project" value="UniProtKB-KW"/>
</dbReference>
<dbReference type="EMBL" id="CP015596">
    <property type="protein sequence ID" value="ANE79037.1"/>
    <property type="molecule type" value="Genomic_DNA"/>
</dbReference>
<comment type="similarity">
    <text evidence="1">Belongs to the ABC transporter superfamily.</text>
</comment>
<dbReference type="InterPro" id="IPR017871">
    <property type="entry name" value="ABC_transporter-like_CS"/>
</dbReference>
<organism evidence="6 7">
    <name type="scientific">Mycobacterium adipatum</name>
    <dbReference type="NCBI Taxonomy" id="1682113"/>
    <lineage>
        <taxon>Bacteria</taxon>
        <taxon>Bacillati</taxon>
        <taxon>Actinomycetota</taxon>
        <taxon>Actinomycetes</taxon>
        <taxon>Mycobacteriales</taxon>
        <taxon>Mycobacteriaceae</taxon>
        <taxon>Mycobacterium</taxon>
    </lineage>
</organism>
<protein>
    <submittedName>
        <fullName evidence="6">ABC transporter</fullName>
    </submittedName>
</protein>
<evidence type="ECO:0000256" key="1">
    <source>
        <dbReference type="ARBA" id="ARBA00005417"/>
    </source>
</evidence>
<feature type="domain" description="ABC transporter" evidence="5">
    <location>
        <begin position="16"/>
        <end position="249"/>
    </location>
</feature>
<dbReference type="InterPro" id="IPR050153">
    <property type="entry name" value="Metal_Ion_Import_ABC"/>
</dbReference>
<evidence type="ECO:0000313" key="7">
    <source>
        <dbReference type="Proteomes" id="UP000077143"/>
    </source>
</evidence>
<dbReference type="InterPro" id="IPR027417">
    <property type="entry name" value="P-loop_NTPase"/>
</dbReference>
<sequence length="264" mass="27975">MSDNPAPDNPAPDNALVFDDVSVVRGGRLIWSEGTFTIPAGGIVAVIGSNGSGKSTLLQVILGLLPVASGTVRVLGGRPGAHNDAIGYVPQDYVAGAGEAIRARDAVMLGLTGRRWGLRRTTAADRARVAEALRAVEADEFADRRVSQLSGGQRQRIALANALVSRPRLLILDEPLAALDLRNQQEIVGLLSRLNAEYDVTILVVAHDLNPLLSVLDSAVYLLDGHAHHAAIDQVVDADLLTHLYGTTVAVANTLQGQMYMRAT</sequence>
<keyword evidence="3" id="KW-0547">Nucleotide-binding</keyword>
<dbReference type="Gene3D" id="3.40.50.300">
    <property type="entry name" value="P-loop containing nucleotide triphosphate hydrolases"/>
    <property type="match status" value="1"/>
</dbReference>
<dbReference type="CDD" id="cd03235">
    <property type="entry name" value="ABC_Metallic_Cations"/>
    <property type="match status" value="1"/>
</dbReference>
<evidence type="ECO:0000256" key="2">
    <source>
        <dbReference type="ARBA" id="ARBA00022448"/>
    </source>
</evidence>
<proteinExistence type="inferred from homology"/>
<dbReference type="Pfam" id="PF00005">
    <property type="entry name" value="ABC_tran"/>
    <property type="match status" value="1"/>
</dbReference>
<dbReference type="PANTHER" id="PTHR42734">
    <property type="entry name" value="METAL TRANSPORT SYSTEM ATP-BINDING PROTEIN TM_0124-RELATED"/>
    <property type="match status" value="1"/>
</dbReference>
<dbReference type="PROSITE" id="PS50893">
    <property type="entry name" value="ABC_TRANSPORTER_2"/>
    <property type="match status" value="1"/>
</dbReference>
<name>A0A172UIQ3_9MYCO</name>
<dbReference type="PROSITE" id="PS00211">
    <property type="entry name" value="ABC_TRANSPORTER_1"/>
    <property type="match status" value="1"/>
</dbReference>
<gene>
    <name evidence="6" type="ORF">A7U43_06600</name>
</gene>
<keyword evidence="2" id="KW-0813">Transport</keyword>
<keyword evidence="7" id="KW-1185">Reference proteome</keyword>
<dbReference type="KEGG" id="madi:A7U43_06600"/>
<dbReference type="InterPro" id="IPR003439">
    <property type="entry name" value="ABC_transporter-like_ATP-bd"/>
</dbReference>
<dbReference type="SUPFAM" id="SSF52540">
    <property type="entry name" value="P-loop containing nucleoside triphosphate hydrolases"/>
    <property type="match status" value="1"/>
</dbReference>
<evidence type="ECO:0000256" key="3">
    <source>
        <dbReference type="ARBA" id="ARBA00022741"/>
    </source>
</evidence>
<reference evidence="6 7" key="1">
    <citation type="submission" date="2016-05" db="EMBL/GenBank/DDBJ databases">
        <title>Complete genome sequence of a phthalic acid esters degrading Mycobacterium sp. YC-RL4.</title>
        <authorList>
            <person name="Ren L."/>
            <person name="Fan S."/>
            <person name="Ruth N."/>
            <person name="Jia Y."/>
            <person name="Wang J."/>
            <person name="Qiao C."/>
        </authorList>
    </citation>
    <scope>NUCLEOTIDE SEQUENCE [LARGE SCALE GENOMIC DNA]</scope>
    <source>
        <strain evidence="6 7">YC-RL4</strain>
    </source>
</reference>
<dbReference type="PANTHER" id="PTHR42734:SF5">
    <property type="entry name" value="IRON TRANSPORT SYSTEM ATP-BINDING PROTEIN HI_0361-RELATED"/>
    <property type="match status" value="1"/>
</dbReference>
<dbReference type="GO" id="GO:0016887">
    <property type="term" value="F:ATP hydrolysis activity"/>
    <property type="evidence" value="ECO:0007669"/>
    <property type="project" value="InterPro"/>
</dbReference>